<keyword evidence="2" id="KW-0472">Membrane</keyword>
<evidence type="ECO:0000313" key="3">
    <source>
        <dbReference type="EMBL" id="KAA8643493.1"/>
    </source>
</evidence>
<accession>A0A5M9MET8</accession>
<dbReference type="VEuPathDB" id="FungiDB:EYZ11_009517"/>
<name>A0A5M9MET8_9EURO</name>
<dbReference type="InterPro" id="IPR046368">
    <property type="entry name" value="Tag1"/>
</dbReference>
<feature type="transmembrane region" description="Helical" evidence="2">
    <location>
        <begin position="446"/>
        <end position="469"/>
    </location>
</feature>
<feature type="compositionally biased region" description="Basic and acidic residues" evidence="1">
    <location>
        <begin position="380"/>
        <end position="393"/>
    </location>
</feature>
<organism evidence="3 4">
    <name type="scientific">Aspergillus tanneri</name>
    <dbReference type="NCBI Taxonomy" id="1220188"/>
    <lineage>
        <taxon>Eukaryota</taxon>
        <taxon>Fungi</taxon>
        <taxon>Dikarya</taxon>
        <taxon>Ascomycota</taxon>
        <taxon>Pezizomycotina</taxon>
        <taxon>Eurotiomycetes</taxon>
        <taxon>Eurotiomycetidae</taxon>
        <taxon>Eurotiales</taxon>
        <taxon>Aspergillaceae</taxon>
        <taxon>Aspergillus</taxon>
        <taxon>Aspergillus subgen. Circumdati</taxon>
    </lineage>
</organism>
<sequence length="773" mass="86479">MDSNDGPALPPRPSKSQSQEKCPPPSQDLPTYPFSPYDPPPLPPYTLHTTPALIRNQVSDTPRKRLPCVIPQTSHTFHGTIYRPFARAYPPDLTTTTLSYNDLTSMQSPDAFQGPGHPGTGSISATDFLAFIDGLNAVWLAHPYLQTASATSGIFSFVPLLEVQLAALGVAVATEYGSHKLSQMRTEAYLRLANEELFVPRGLRVQILKTRQMMETVGISGEVLKLGRLEGRDEVFPSKEECEKEKEAEAEAEKENELGKDRYDPQMRRMDVLKGYVLPLEFGHEKPPSENWIKRASEKQARLFADRQNSQLVGKRDKATKLVEEAQEAERELNAKVQEIEAAKREARARARERMEGPLGESNTGKLMVQEDLEKELKKLGKKGEKVDKEREKRVTRKLQQSQKSIQRVEKNEERIAQRVIIAHVELATTTLHDQGKLRRHWARFWCCYAFGGILFLAIFLPLFFTVIIQAISQRVMDNASLVLVNASIMHPQPDSIFLSIQTALSLHVDIPVRLDPNVLHLFNRDQAGNSTYLKVYNDAIVVRGNTTIGVQNQSSPVNPEPWKYYLHNVVFQSHAPLSAFGETNIYLGRLKSHVSLVKDLPQNTLNSFAGFSIDDPQILLPPREDGVNLLANATLPNPSVMTIEIGTITMDLKANNITIGNATINNLVLRPGNHSTSLQGVVDIHQILDNLSPILQSQRESLRNGRLSLDAVTREVIYNGRVIPYYTEVMRDLVLSAKVPISDLLTNSVEGFLHKNGSEIRSILNKIGNGRS</sequence>
<dbReference type="EMBL" id="QUQM01000005">
    <property type="protein sequence ID" value="KAA8643493.1"/>
    <property type="molecule type" value="Genomic_DNA"/>
</dbReference>
<protein>
    <submittedName>
        <fullName evidence="3">Uncharacterized protein</fullName>
    </submittedName>
</protein>
<dbReference type="GeneID" id="54332964"/>
<dbReference type="RefSeq" id="XP_033422855.1">
    <property type="nucleotide sequence ID" value="XM_033574837.1"/>
</dbReference>
<dbReference type="PANTHER" id="PTHR35895">
    <property type="entry name" value="CHROMOSOME 16, WHOLE GENOME SHOTGUN SEQUENCE"/>
    <property type="match status" value="1"/>
</dbReference>
<dbReference type="PANTHER" id="PTHR35895:SF2">
    <property type="match status" value="1"/>
</dbReference>
<reference evidence="3 4" key="1">
    <citation type="submission" date="2019-08" db="EMBL/GenBank/DDBJ databases">
        <title>The genome sequence of a newly discovered highly antifungal drug resistant Aspergillus species, Aspergillus tanneri NIH 1004.</title>
        <authorList>
            <person name="Mounaud S."/>
            <person name="Singh I."/>
            <person name="Joardar V."/>
            <person name="Pakala S."/>
            <person name="Pakala S."/>
            <person name="Venepally P."/>
            <person name="Chung J.K."/>
            <person name="Losada L."/>
            <person name="Nierman W.C."/>
        </authorList>
    </citation>
    <scope>NUCLEOTIDE SEQUENCE [LARGE SCALE GENOMIC DNA]</scope>
    <source>
        <strain evidence="3 4">NIH1004</strain>
    </source>
</reference>
<dbReference type="AlphaFoldDB" id="A0A5M9MET8"/>
<dbReference type="VEuPathDB" id="FungiDB:EYZ11_009526"/>
<dbReference type="Proteomes" id="UP000324241">
    <property type="component" value="Unassembled WGS sequence"/>
</dbReference>
<dbReference type="VEuPathDB" id="FungiDB:EYZ11_009529"/>
<dbReference type="Pfam" id="PF12505">
    <property type="entry name" value="DUF3712"/>
    <property type="match status" value="1"/>
</dbReference>
<proteinExistence type="predicted"/>
<gene>
    <name evidence="3" type="ORF">ATNIH1004_010262</name>
</gene>
<evidence type="ECO:0000256" key="1">
    <source>
        <dbReference type="SAM" id="MobiDB-lite"/>
    </source>
</evidence>
<evidence type="ECO:0000256" key="2">
    <source>
        <dbReference type="SAM" id="Phobius"/>
    </source>
</evidence>
<dbReference type="InterPro" id="IPR022185">
    <property type="entry name" value="DUF3712"/>
</dbReference>
<evidence type="ECO:0000313" key="4">
    <source>
        <dbReference type="Proteomes" id="UP000324241"/>
    </source>
</evidence>
<dbReference type="GO" id="GO:0000329">
    <property type="term" value="C:fungal-type vacuole membrane"/>
    <property type="evidence" value="ECO:0007669"/>
    <property type="project" value="InterPro"/>
</dbReference>
<feature type="region of interest" description="Disordered" evidence="1">
    <location>
        <begin position="380"/>
        <end position="399"/>
    </location>
</feature>
<comment type="caution">
    <text evidence="3">The sequence shown here is derived from an EMBL/GenBank/DDBJ whole genome shotgun (WGS) entry which is preliminary data.</text>
</comment>
<keyword evidence="2" id="KW-0812">Transmembrane</keyword>
<keyword evidence="2" id="KW-1133">Transmembrane helix</keyword>
<dbReference type="OrthoDB" id="3068835at2759"/>
<feature type="region of interest" description="Disordered" evidence="1">
    <location>
        <begin position="1"/>
        <end position="48"/>
    </location>
</feature>